<dbReference type="RefSeq" id="WP_183776248.1">
    <property type="nucleotide sequence ID" value="NZ_JACHFW010000017.1"/>
</dbReference>
<comment type="caution">
    <text evidence="2">The sequence shown here is derived from an EMBL/GenBank/DDBJ whole genome shotgun (WGS) entry which is preliminary data.</text>
</comment>
<proteinExistence type="predicted"/>
<dbReference type="Proteomes" id="UP000543642">
    <property type="component" value="Unassembled WGS sequence"/>
</dbReference>
<reference evidence="2 3" key="1">
    <citation type="submission" date="2020-08" db="EMBL/GenBank/DDBJ databases">
        <title>Genomic Encyclopedia of Type Strains, Phase IV (KMG-IV): sequencing the most valuable type-strain genomes for metagenomic binning, comparative biology and taxonomic classification.</title>
        <authorList>
            <person name="Goeker M."/>
        </authorList>
    </citation>
    <scope>NUCLEOTIDE SEQUENCE [LARGE SCALE GENOMIC DNA]</scope>
    <source>
        <strain evidence="2 3">DSM 106146</strain>
    </source>
</reference>
<dbReference type="InterPro" id="IPR009492">
    <property type="entry name" value="TniQ"/>
</dbReference>
<organism evidence="2 3">
    <name type="scientific">Catenibacillus scindens</name>
    <dbReference type="NCBI Taxonomy" id="673271"/>
    <lineage>
        <taxon>Bacteria</taxon>
        <taxon>Bacillati</taxon>
        <taxon>Bacillota</taxon>
        <taxon>Clostridia</taxon>
        <taxon>Lachnospirales</taxon>
        <taxon>Lachnospiraceae</taxon>
        <taxon>Catenibacillus</taxon>
    </lineage>
</organism>
<evidence type="ECO:0000313" key="2">
    <source>
        <dbReference type="EMBL" id="MBB5266024.1"/>
    </source>
</evidence>
<sequence length="475" mass="56076">MIVQFPSFYPDELVYSLLARYSARSGYLRYTFAAEELLERPGARPDPEFVNRYTAQAVEAMTRDLCWGEMIERHTMFPYYGRFLPWERRQQAFDALVHMRGNHRNLLAMPKQKPNRCLRYCPECARADREQYGETYWHRLHQIPELSVCVFHHCRLEASGVPVVGRNRPDLVCAETEIGEAQPGIPWGNATEYRVAEYVAQVFLADLDRESRVEAGEFLHARMGGTPYRSVRGEQRNMARFREDFLEFYRELEGNRFTEEWKMQKILNGYRYHPYEICLMGMFLGVTVPQLVNRTLPERTQEQDFDETVRRLREQGLQYPEIAKRLNAPYDTVKSIGEGRYKKRQKNTREKKKGGIPGYDWETIDRETLPAVKEAIRKLWGNGETRPKKITVHAVETLLGLPSKRISVYLPLCRKEIERYQETQEEYWAREASWAVDRLQKEGKTVNWTNIRKLTNMRRRDFLACQDLTDMKLLA</sequence>
<name>A0A7W8HCP6_9FIRM</name>
<keyword evidence="3" id="KW-1185">Reference proteome</keyword>
<accession>A0A7W8HCP6</accession>
<dbReference type="AlphaFoldDB" id="A0A7W8HCP6"/>
<dbReference type="EMBL" id="JACHFW010000017">
    <property type="protein sequence ID" value="MBB5266024.1"/>
    <property type="molecule type" value="Genomic_DNA"/>
</dbReference>
<gene>
    <name evidence="2" type="ORF">HNP82_003176</name>
</gene>
<feature type="domain" description="TniQ" evidence="1">
    <location>
        <begin position="5"/>
        <end position="156"/>
    </location>
</feature>
<evidence type="ECO:0000313" key="3">
    <source>
        <dbReference type="Proteomes" id="UP000543642"/>
    </source>
</evidence>
<evidence type="ECO:0000259" key="1">
    <source>
        <dbReference type="Pfam" id="PF06527"/>
    </source>
</evidence>
<dbReference type="Pfam" id="PF06527">
    <property type="entry name" value="TniQ"/>
    <property type="match status" value="1"/>
</dbReference>
<protein>
    <recommendedName>
        <fullName evidence="1">TniQ domain-containing protein</fullName>
    </recommendedName>
</protein>